<organism evidence="1 2">
    <name type="scientific">Rotaria magnacalcarata</name>
    <dbReference type="NCBI Taxonomy" id="392030"/>
    <lineage>
        <taxon>Eukaryota</taxon>
        <taxon>Metazoa</taxon>
        <taxon>Spiralia</taxon>
        <taxon>Gnathifera</taxon>
        <taxon>Rotifera</taxon>
        <taxon>Eurotatoria</taxon>
        <taxon>Bdelloidea</taxon>
        <taxon>Philodinida</taxon>
        <taxon>Philodinidae</taxon>
        <taxon>Rotaria</taxon>
    </lineage>
</organism>
<accession>A0A815C0F5</accession>
<dbReference type="Proteomes" id="UP000663834">
    <property type="component" value="Unassembled WGS sequence"/>
</dbReference>
<proteinExistence type="predicted"/>
<evidence type="ECO:0000313" key="1">
    <source>
        <dbReference type="EMBL" id="CAF1278810.1"/>
    </source>
</evidence>
<evidence type="ECO:0000313" key="2">
    <source>
        <dbReference type="Proteomes" id="UP000663834"/>
    </source>
</evidence>
<sequence length="120" mass="14053">MLPNGNITTKKYARQYFLAVCRLGAGWKGLNDIYEQISEDMLTLEHDLLIYLNLSTNTAAIEEDYVYFQFLTELILDRNEISNGLQELIHFSRQEYNDNDEELIIINDFEKNHQSTKAID</sequence>
<gene>
    <name evidence="1" type="ORF">KQP761_LOCUS3674</name>
</gene>
<dbReference type="OrthoDB" id="10503800at2759"/>
<dbReference type="EMBL" id="CAJNOW010000471">
    <property type="protein sequence ID" value="CAF1278810.1"/>
    <property type="molecule type" value="Genomic_DNA"/>
</dbReference>
<comment type="caution">
    <text evidence="1">The sequence shown here is derived from an EMBL/GenBank/DDBJ whole genome shotgun (WGS) entry which is preliminary data.</text>
</comment>
<dbReference type="AlphaFoldDB" id="A0A815C0F5"/>
<name>A0A815C0F5_9BILA</name>
<reference evidence="1" key="1">
    <citation type="submission" date="2021-02" db="EMBL/GenBank/DDBJ databases">
        <authorList>
            <person name="Nowell W R."/>
        </authorList>
    </citation>
    <scope>NUCLEOTIDE SEQUENCE</scope>
</reference>
<protein>
    <submittedName>
        <fullName evidence="1">Uncharacterized protein</fullName>
    </submittedName>
</protein>